<sequence>MLTDLDETLFHQQPQPFAVVATSDHRFFDRYWFCGAAPDGGTAFFAGFGRYPNMGTRDAFLSVLRGRVQHNLRVAAQPSPRDTGMSLLGGSVGSAAKVEVHEPYRRLALSYDAPEAGIGARLEFRTDYPPHLERHHVEIRDSRVLQDQQRYVQVGRWDGWITVDGRRQEVEGWWGDRDHAWGVRVDVGGLEPPDMSERVGSLTVWCSFSTASLQGLFQLREYADGRPAYIDGAVCRAADPSAPIRVTGIEHEIEYAPGTKNYRHARLRVRLEDGHTVKVEAEPLTERAWAGRGGGYSRGFADGRGFGARRGEVVEHDVYDLTDPVRVVLEGAAVPAGHREQLARVSVDGEPGIAHLPIMDRSGRLPG</sequence>
<evidence type="ECO:0000313" key="2">
    <source>
        <dbReference type="Proteomes" id="UP000462055"/>
    </source>
</evidence>
<evidence type="ECO:0000313" key="1">
    <source>
        <dbReference type="EMBL" id="MWA03207.1"/>
    </source>
</evidence>
<organism evidence="1 2">
    <name type="scientific">Actinomadura physcomitrii</name>
    <dbReference type="NCBI Taxonomy" id="2650748"/>
    <lineage>
        <taxon>Bacteria</taxon>
        <taxon>Bacillati</taxon>
        <taxon>Actinomycetota</taxon>
        <taxon>Actinomycetes</taxon>
        <taxon>Streptosporangiales</taxon>
        <taxon>Thermomonosporaceae</taxon>
        <taxon>Actinomadura</taxon>
    </lineage>
</organism>
<dbReference type="AlphaFoldDB" id="A0A6I4MGS5"/>
<keyword evidence="2" id="KW-1185">Reference proteome</keyword>
<name>A0A6I4MGS5_9ACTN</name>
<protein>
    <submittedName>
        <fullName evidence="1">Uncharacterized protein</fullName>
    </submittedName>
</protein>
<dbReference type="Proteomes" id="UP000462055">
    <property type="component" value="Unassembled WGS sequence"/>
</dbReference>
<reference evidence="1" key="1">
    <citation type="submission" date="2019-12" db="EMBL/GenBank/DDBJ databases">
        <title>Actinomadura physcomitrii sp. nov., a novel actinomycete isolated from moss [Physcomitrium sphaericum (Ludw) Fuernr].</title>
        <authorList>
            <person name="Zhuang X."/>
        </authorList>
    </citation>
    <scope>NUCLEOTIDE SEQUENCE [LARGE SCALE GENOMIC DNA]</scope>
    <source>
        <strain evidence="1">LD22</strain>
    </source>
</reference>
<accession>A0A6I4MGS5</accession>
<dbReference type="RefSeq" id="WP_151595752.1">
    <property type="nucleotide sequence ID" value="NZ_WBMS02000018.1"/>
</dbReference>
<comment type="caution">
    <text evidence="1">The sequence shown here is derived from an EMBL/GenBank/DDBJ whole genome shotgun (WGS) entry which is preliminary data.</text>
</comment>
<dbReference type="EMBL" id="WBMS02000018">
    <property type="protein sequence ID" value="MWA03207.1"/>
    <property type="molecule type" value="Genomic_DNA"/>
</dbReference>
<proteinExistence type="predicted"/>
<gene>
    <name evidence="1" type="ORF">F8568_023080</name>
</gene>